<accession>A0ABP7KM03</accession>
<dbReference type="Pfam" id="PF25549">
    <property type="entry name" value="DUF7927"/>
    <property type="match status" value="19"/>
</dbReference>
<organism evidence="6 7">
    <name type="scientific">Leifsonia kafniensis</name>
    <dbReference type="NCBI Taxonomy" id="475957"/>
    <lineage>
        <taxon>Bacteria</taxon>
        <taxon>Bacillati</taxon>
        <taxon>Actinomycetota</taxon>
        <taxon>Actinomycetes</taxon>
        <taxon>Micrococcales</taxon>
        <taxon>Microbacteriaceae</taxon>
        <taxon>Leifsonia</taxon>
    </lineage>
</organism>
<feature type="domain" description="DUF7927" evidence="5">
    <location>
        <begin position="690"/>
        <end position="803"/>
    </location>
</feature>
<dbReference type="Gene3D" id="2.60.40.10">
    <property type="entry name" value="Immunoglobulins"/>
    <property type="match status" value="4"/>
</dbReference>
<dbReference type="RefSeq" id="WP_345067059.1">
    <property type="nucleotide sequence ID" value="NZ_BAABCN010000007.1"/>
</dbReference>
<feature type="signal peptide" evidence="2">
    <location>
        <begin position="1"/>
        <end position="17"/>
    </location>
</feature>
<feature type="domain" description="DUF7927" evidence="5">
    <location>
        <begin position="1303"/>
        <end position="1404"/>
    </location>
</feature>
<keyword evidence="1" id="KW-1133">Transmembrane helix</keyword>
<feature type="domain" description="DUF7927" evidence="5">
    <location>
        <begin position="1549"/>
        <end position="1648"/>
    </location>
</feature>
<dbReference type="Pfam" id="PF01345">
    <property type="entry name" value="DUF11"/>
    <property type="match status" value="1"/>
</dbReference>
<feature type="domain" description="DUF11" evidence="3">
    <location>
        <begin position="299"/>
        <end position="415"/>
    </location>
</feature>
<feature type="domain" description="DUF7927" evidence="5">
    <location>
        <begin position="2399"/>
        <end position="2504"/>
    </location>
</feature>
<feature type="domain" description="DUF7927" evidence="5">
    <location>
        <begin position="2158"/>
        <end position="2259"/>
    </location>
</feature>
<dbReference type="InterPro" id="IPR054215">
    <property type="entry name" value="DUF6923"/>
</dbReference>
<feature type="domain" description="DUF7927" evidence="5">
    <location>
        <begin position="815"/>
        <end position="916"/>
    </location>
</feature>
<feature type="domain" description="DUF7927" evidence="5">
    <location>
        <begin position="2643"/>
        <end position="2740"/>
    </location>
</feature>
<dbReference type="InterPro" id="IPR051172">
    <property type="entry name" value="Chlamydia_OmcB"/>
</dbReference>
<feature type="domain" description="DUF7927" evidence="5">
    <location>
        <begin position="1914"/>
        <end position="2014"/>
    </location>
</feature>
<keyword evidence="7" id="KW-1185">Reference proteome</keyword>
<evidence type="ECO:0008006" key="8">
    <source>
        <dbReference type="Google" id="ProtNLM"/>
    </source>
</evidence>
<evidence type="ECO:0000256" key="2">
    <source>
        <dbReference type="SAM" id="SignalP"/>
    </source>
</evidence>
<feature type="domain" description="DUF7927" evidence="5">
    <location>
        <begin position="937"/>
        <end position="1038"/>
    </location>
</feature>
<feature type="transmembrane region" description="Helical" evidence="1">
    <location>
        <begin position="2772"/>
        <end position="2792"/>
    </location>
</feature>
<feature type="domain" description="DUF7927" evidence="5">
    <location>
        <begin position="2278"/>
        <end position="2381"/>
    </location>
</feature>
<feature type="domain" description="DUF7927" evidence="5">
    <location>
        <begin position="442"/>
        <end position="540"/>
    </location>
</feature>
<dbReference type="Proteomes" id="UP001501803">
    <property type="component" value="Unassembled WGS sequence"/>
</dbReference>
<comment type="caution">
    <text evidence="6">The sequence shown here is derived from an EMBL/GenBank/DDBJ whole genome shotgun (WGS) entry which is preliminary data.</text>
</comment>
<reference evidence="7" key="1">
    <citation type="journal article" date="2019" name="Int. J. Syst. Evol. Microbiol.">
        <title>The Global Catalogue of Microorganisms (GCM) 10K type strain sequencing project: providing services to taxonomists for standard genome sequencing and annotation.</title>
        <authorList>
            <consortium name="The Broad Institute Genomics Platform"/>
            <consortium name="The Broad Institute Genome Sequencing Center for Infectious Disease"/>
            <person name="Wu L."/>
            <person name="Ma J."/>
        </authorList>
    </citation>
    <scope>NUCLEOTIDE SEQUENCE [LARGE SCALE GENOMIC DNA]</scope>
    <source>
        <strain evidence="7">JCM 17021</strain>
    </source>
</reference>
<dbReference type="Pfam" id="PF21959">
    <property type="entry name" value="DUF6923"/>
    <property type="match status" value="1"/>
</dbReference>
<feature type="domain" description="DUF7927" evidence="5">
    <location>
        <begin position="2039"/>
        <end position="2137"/>
    </location>
</feature>
<dbReference type="SUPFAM" id="SSF63825">
    <property type="entry name" value="YWTD domain"/>
    <property type="match status" value="1"/>
</dbReference>
<evidence type="ECO:0000259" key="5">
    <source>
        <dbReference type="Pfam" id="PF25549"/>
    </source>
</evidence>
<dbReference type="InterPro" id="IPR047589">
    <property type="entry name" value="DUF11_rpt"/>
</dbReference>
<feature type="domain" description="DUF7927" evidence="5">
    <location>
        <begin position="1669"/>
        <end position="1770"/>
    </location>
</feature>
<proteinExistence type="predicted"/>
<feature type="chain" id="PRO_5046217643" description="DUF11 domain-containing protein" evidence="2">
    <location>
        <begin position="18"/>
        <end position="2801"/>
    </location>
</feature>
<feature type="domain" description="DUF7927" evidence="5">
    <location>
        <begin position="2526"/>
        <end position="2626"/>
    </location>
</feature>
<evidence type="ECO:0000259" key="4">
    <source>
        <dbReference type="Pfam" id="PF21959"/>
    </source>
</evidence>
<evidence type="ECO:0000259" key="3">
    <source>
        <dbReference type="Pfam" id="PF01345"/>
    </source>
</evidence>
<dbReference type="PANTHER" id="PTHR34819:SF3">
    <property type="entry name" value="CELL SURFACE PROTEIN"/>
    <property type="match status" value="1"/>
</dbReference>
<dbReference type="Gene3D" id="2.60.40.1170">
    <property type="entry name" value="Mu homology domain, subdomain B"/>
    <property type="match status" value="2"/>
</dbReference>
<protein>
    <recommendedName>
        <fullName evidence="8">DUF11 domain-containing protein</fullName>
    </recommendedName>
</protein>
<dbReference type="NCBIfam" id="TIGR01451">
    <property type="entry name" value="B_ant_repeat"/>
    <property type="match status" value="18"/>
</dbReference>
<keyword evidence="2" id="KW-0732">Signal</keyword>
<keyword evidence="1" id="KW-0812">Transmembrane</keyword>
<dbReference type="EMBL" id="BAABCN010000007">
    <property type="protein sequence ID" value="GAA3881730.1"/>
    <property type="molecule type" value="Genomic_DNA"/>
</dbReference>
<dbReference type="PANTHER" id="PTHR34819">
    <property type="entry name" value="LARGE CYSTEINE-RICH PERIPLASMIC PROTEIN OMCB"/>
    <property type="match status" value="1"/>
</dbReference>
<evidence type="ECO:0000313" key="6">
    <source>
        <dbReference type="EMBL" id="GAA3881730.1"/>
    </source>
</evidence>
<evidence type="ECO:0000256" key="1">
    <source>
        <dbReference type="SAM" id="Phobius"/>
    </source>
</evidence>
<dbReference type="InterPro" id="IPR013783">
    <property type="entry name" value="Ig-like_fold"/>
</dbReference>
<sequence>MSVALALTLLAGTFVSVGLVTSGQQTQAATARVPGKLIADGTLPKAFAEGPGQAFVAQGGGANTLLHEVQVKSGTGTTAGNMVFSAGSGPFAPYGLNALAFDQDNMLMYAMQLGSKFMYRIGDDGEYQKVKLPFPAGFDPSTTSWFTGAWGEGAYFIRDSARNYFYKITDLLSASPTITTVPMTGGAVPSVRDLSYKGGYLWGFDATGGAKIYRINAATGESKSFIVPKIGNTPVDFGAQWFLGNGNLVVSKNGDSTSPYYQIHNDGTLESPVFSVLSTTTGQSSTNNDGASYLGVPIDLGVVKSASTLYAGNGTLTYSMTVTNHNPTYASSGHQLIDTLPAALLNPKLINSPNCRIVASNVTCSGGILEPGASVTYTVTGSTKNVVVAACITNTARVVGNEADPNPGNDESTANPCAKDAPEGFTVEKTAEVTQQPGTTVDSTVPGGAVKYRITVTNTNLTAYTAIKPASFTDDLAAVLDDATYRAGSATSGAVYNNAAKTLTWSGPLAIDESVVIEYWVDVKSTGISDYMLTNVVKPGAEGRCVNACMTATPVSSYIVSKTADKAVVAAGDTVRYTVEATNIGQVAYTDASFLDDLSDVTTNATYNNDAAFVPEGSQTDADAGTLGYAPSELSWSGALAVGETKSFSYTVTAKDDANGTLINVVAPTTVTGSCLTAASCRVEIPISGYTVVKSVDKDKAAPGDTVTYTVTVANTGAADLAGLSFDDDLTGVLDNATFDGASTSSIGAATYDATAKKLTWTGGLLIGQSATVTYSVVVKPEITGTYTLTNVVCWTETERVCDSTETLLPGRTLVKSVDKAQAAPGDTVTYAVTVTNTGQTDLLASSFTDDLTGVLGNATFDGASVSTIGAATYNATTKKLTWTGDLLVGQSATVTYSVVVKPTITGTFTLINVVCWTDSPLICDSELTKLPGRTLVKSVDKATAAAGDTVTYMVAVTNTGQTDLLASSFNDDLTGVLGNATFDGASVSTIGAATYNATTKKLTWTGDLLVGQSATVTYSVVVKPTITGTFTLTNVVCWTDSPLICDSELTKLPGRTLDKAVDKTTAASGDTVTYTVTVTNTGQTDLLASSFNDDLTGVLGNATFDGVSTSTRGAASYNATTKKLTWTGNLLVGQSATVTYSVVVKPTITGTFTLTNVVCWTDSPLICDSETTKLPGRTLVKSVDKAIAVAGETVTYTVTVTNTGQTDLLASSFTDDLTGVLGNATFDGASASTIGAATYNATTKKLTWTGDLLVGQSATVTYSVVVKPTITGTFTLTNVVCWTDSPLICDSELTKLPGRTLVKSVDKATAVAGETVTYSVTVTNTGQTDLLASSVTDDLTGVLGNATFDGVSSSTRGAATYDATTKKLTWSGDLLVGQSATVIYSVVVKAIITGSFTLTNVVCWTDSPLICDSELTKLPGRTLDKAVNKTTAAAGDTVMYTVTVTNTGQTDLLASSFTDDLTGVLGNATFDGASSSTRGGASYNATTKKLTWLGDLHVGQSAIVTYVVTVKANIAGTFALTNVVCWTDSPLICDTELTKLPGRTLLKSVDKSTAVAGDTVTYTVTVANTGQTDLLASSFNDDLTGVLGNATFDGASVSTIGAAAYNATTKKLTWTGDLLVGQSATVTYSVVVKANIAGTFTLTNVVCWTDSPLICDSELTKLPGRTLVKSVDKATAASGDTVTYTVTVTNTGQTDLLASSVTDDLTGVLGNATFDGVSTSTRGAASYDATTKKLTWTGDLLVGQSATLTYLVKVKADIAGTFTLTNVVCWTDSPLICDTELTKLPGRTLAKTVDKAQAVAGDTVTYTVTVTNTGQTDLLASSFTDDLAGVLGNASFDGKSVSTRGAASYNATSKKLTWTGNLLVGQSATVTYSVLVKANIAGTFALTNVVCWTDSPLICDSELTKLPGRTLEKAVDKSTAAAGDAVTYTVTVTNTGRTDLLASSFTDDLTGVLGNATFDGASLSTIGAATYDATTKKLTWTGDLLVGQSATLTYSVVVKASIAGTFILTNVVCWTDSPLICDTELTKLPGRTLDKAVDKTKAASGDTVTYTLTVTNTGQTDLLASSVTDDLTGVLGNATFAGKSLSTRGAASYNVASKKLTWLGDLLVGQSATVTYSVVVKPKITGTFTLTNVVCWTDAPLVCDSTLTPIPARTLDKTVDKSTAVSGDTVTYTVTVTNTGQTDLLASSFIDDLAGVLGNATFDGTSVSTIGSASFEAASQKLTWTGDLLIGQSATVSYSVVVKPAISGTFTLKNVVCWTDAPLSCDTELTKLPGHTIVKSADKETAAPGDTVNYTVTVTNTGQVDLTELTFADDMTEVLDDATFDGVVTSTSGAASFDSTTKTLSWAGDLAVGTSAVVTYSVVVDDPILGNHILKNVVCWTDTTLICQDHTIRIPAYTVVKAADKTAAAPGDTVTYSVTVTNTGETDLTGLTFADDMSGVLDDATFDGVATSTIGEATYEATSKTLSWLGDLPLGASAVVTYSVVVDNPILGDHILKNVVCWTDADLICDEVLVPIPAYLVTKVADKSTAAPGDTVTYTVTVTNTGETDLTGLTFADDMSGVLDDATFDGVIDATIGVAGFEKKAQSLNWTGDLLIGEASVVTYSVVVDKPITGDHILKNVVCWTDTELVCADNEVKLPGYVVKKTSDKTSVKPGDTVTYTITVTNTGQADLTDAAFTDDLSNVLKNADYNNDATGGASYADSMLSWSVPLAVGAKLEVKYSLTVKAKAAGTLKNVVVTPPLSNCGVGSKDADCRVDVPITPPLAETGVQLGGALALALLTLASGCGLVAIRRRRTTEAK</sequence>
<evidence type="ECO:0000313" key="7">
    <source>
        <dbReference type="Proteomes" id="UP001501803"/>
    </source>
</evidence>
<feature type="domain" description="DUF7927" evidence="5">
    <location>
        <begin position="1792"/>
        <end position="1892"/>
    </location>
</feature>
<gene>
    <name evidence="6" type="ORF">GCM10022381_24970</name>
</gene>
<feature type="domain" description="DUF7927" evidence="5">
    <location>
        <begin position="1182"/>
        <end position="1282"/>
    </location>
</feature>
<feature type="domain" description="DUF7927" evidence="5">
    <location>
        <begin position="1063"/>
        <end position="1161"/>
    </location>
</feature>
<feature type="domain" description="DUF6923" evidence="4">
    <location>
        <begin position="64"/>
        <end position="294"/>
    </location>
</feature>
<keyword evidence="1" id="KW-0472">Membrane</keyword>
<dbReference type="InterPro" id="IPR001434">
    <property type="entry name" value="OmcB-like_DUF11"/>
</dbReference>
<feature type="domain" description="DUF7927" evidence="5">
    <location>
        <begin position="1430"/>
        <end position="1526"/>
    </location>
</feature>
<name>A0ABP7KM03_9MICO</name>
<dbReference type="InterPro" id="IPR057687">
    <property type="entry name" value="DUF7927"/>
</dbReference>
<feature type="domain" description="DUF7927" evidence="5">
    <location>
        <begin position="561"/>
        <end position="672"/>
    </location>
</feature>